<gene>
    <name evidence="1" type="ORF">SDC9_119146</name>
</gene>
<evidence type="ECO:0000313" key="1">
    <source>
        <dbReference type="EMBL" id="MPM72173.1"/>
    </source>
</evidence>
<protein>
    <recommendedName>
        <fullName evidence="2">Secretion system C-terminal sorting domain-containing protein</fullName>
    </recommendedName>
</protein>
<proteinExistence type="predicted"/>
<dbReference type="EMBL" id="VSSQ01024578">
    <property type="protein sequence ID" value="MPM72173.1"/>
    <property type="molecule type" value="Genomic_DNA"/>
</dbReference>
<name>A0A645C8J1_9ZZZZ</name>
<accession>A0A645C8J1</accession>
<sequence length="353" mass="37610">MFGFNTILLKENNLRIKFDDTSLSGFPDNDWTLVANETSSGGANYFAIEDATAVVMPFKLMAGAPANALYIGSNGSVGFNTATPVLALHTKKGDTPGLRLEQDTTSGWTAQSWDIAGNESNFFVRDVTNGSLLPFRIQPGSPSSSISIKADGNVGIGTWSPTEKLDVNGSMKLTAILTTPATPSEGSMYMDGNDHLLKYYNGTQWNTVSTDTDEQDLVAATLTGTTLQIDIENGASVSVDLYPLLADLEARVAALEATIGIKENSKSTAAISQNSPNPFVNSTTIPYFIPSDVQTASLTVYDVNGALIKEYPINNRGTGNLVIGKSELAAGSYFYALILDGAKSESKIMIRID</sequence>
<evidence type="ECO:0008006" key="2">
    <source>
        <dbReference type="Google" id="ProtNLM"/>
    </source>
</evidence>
<comment type="caution">
    <text evidence="1">The sequence shown here is derived from an EMBL/GenBank/DDBJ whole genome shotgun (WGS) entry which is preliminary data.</text>
</comment>
<reference evidence="1" key="1">
    <citation type="submission" date="2019-08" db="EMBL/GenBank/DDBJ databases">
        <authorList>
            <person name="Kucharzyk K."/>
            <person name="Murdoch R.W."/>
            <person name="Higgins S."/>
            <person name="Loffler F."/>
        </authorList>
    </citation>
    <scope>NUCLEOTIDE SEQUENCE</scope>
</reference>
<dbReference type="InterPro" id="IPR026444">
    <property type="entry name" value="Secre_tail"/>
</dbReference>
<organism evidence="1">
    <name type="scientific">bioreactor metagenome</name>
    <dbReference type="NCBI Taxonomy" id="1076179"/>
    <lineage>
        <taxon>unclassified sequences</taxon>
        <taxon>metagenomes</taxon>
        <taxon>ecological metagenomes</taxon>
    </lineage>
</organism>
<dbReference type="AlphaFoldDB" id="A0A645C8J1"/>
<dbReference type="NCBIfam" id="TIGR04183">
    <property type="entry name" value="Por_Secre_tail"/>
    <property type="match status" value="1"/>
</dbReference>